<dbReference type="Gene3D" id="3.40.50.720">
    <property type="entry name" value="NAD(P)-binding Rossmann-like Domain"/>
    <property type="match status" value="1"/>
</dbReference>
<evidence type="ECO:0000256" key="7">
    <source>
        <dbReference type="HAMAP-Rule" id="MF_00955"/>
    </source>
</evidence>
<comment type="catalytic activity">
    <reaction evidence="1 7">
        <text>GDP-alpha-D-mannose = GDP-4-dehydro-alpha-D-rhamnose + H2O</text>
        <dbReference type="Rhea" id="RHEA:23820"/>
        <dbReference type="ChEBI" id="CHEBI:15377"/>
        <dbReference type="ChEBI" id="CHEBI:57527"/>
        <dbReference type="ChEBI" id="CHEBI:57964"/>
        <dbReference type="EC" id="4.2.1.47"/>
    </reaction>
</comment>
<dbReference type="GO" id="GO:0070401">
    <property type="term" value="F:NADP+ binding"/>
    <property type="evidence" value="ECO:0007669"/>
    <property type="project" value="UniProtKB-UniRule"/>
</dbReference>
<dbReference type="InterPro" id="IPR016040">
    <property type="entry name" value="NAD(P)-bd_dom"/>
</dbReference>
<feature type="domain" description="NAD(P)-binding" evidence="8">
    <location>
        <begin position="5"/>
        <end position="328"/>
    </location>
</feature>
<dbReference type="Pfam" id="PF16363">
    <property type="entry name" value="GDP_Man_Dehyd"/>
    <property type="match status" value="1"/>
</dbReference>
<dbReference type="HAMAP" id="MF_00955">
    <property type="entry name" value="GDP_Man_dehydratase"/>
    <property type="match status" value="1"/>
</dbReference>
<name>A0A179D3L7_9BACT</name>
<dbReference type="FunFam" id="3.40.50.720:FF:000924">
    <property type="entry name" value="GDP-mannose 4,6 dehydratase"/>
    <property type="match status" value="1"/>
</dbReference>
<dbReference type="NCBIfam" id="TIGR01472">
    <property type="entry name" value="gmd"/>
    <property type="match status" value="1"/>
</dbReference>
<dbReference type="CDD" id="cd05260">
    <property type="entry name" value="GDP_MD_SDR_e"/>
    <property type="match status" value="1"/>
</dbReference>
<dbReference type="EMBL" id="LWLG01000013">
    <property type="protein sequence ID" value="OAQ20309.1"/>
    <property type="molecule type" value="Genomic_DNA"/>
</dbReference>
<dbReference type="OrthoDB" id="9779041at2"/>
<organism evidence="9 10">
    <name type="scientific">Thermosulfurimonas dismutans</name>
    <dbReference type="NCBI Taxonomy" id="999894"/>
    <lineage>
        <taxon>Bacteria</taxon>
        <taxon>Pseudomonadati</taxon>
        <taxon>Thermodesulfobacteriota</taxon>
        <taxon>Thermodesulfobacteria</taxon>
        <taxon>Thermodesulfobacteriales</taxon>
        <taxon>Thermodesulfobacteriaceae</taxon>
        <taxon>Thermosulfurimonas</taxon>
    </lineage>
</organism>
<comment type="cofactor">
    <cofactor evidence="2 7">
        <name>NADP(+)</name>
        <dbReference type="ChEBI" id="CHEBI:58349"/>
    </cofactor>
</comment>
<evidence type="ECO:0000313" key="9">
    <source>
        <dbReference type="EMBL" id="OAQ20309.1"/>
    </source>
</evidence>
<evidence type="ECO:0000256" key="4">
    <source>
        <dbReference type="ARBA" id="ARBA00011989"/>
    </source>
</evidence>
<comment type="similarity">
    <text evidence="3 7">Belongs to the NAD(P)-dependent epimerase/dehydratase family. GDP-mannose 4,6-dehydratase subfamily.</text>
</comment>
<comment type="caution">
    <text evidence="7">Lacks conserved residue(s) required for the propagation of feature annotation.</text>
</comment>
<dbReference type="STRING" id="999894.TDIS_1664"/>
<dbReference type="InterPro" id="IPR006368">
    <property type="entry name" value="GDP_Man_deHydtase"/>
</dbReference>
<accession>A0A179D3L7</accession>
<keyword evidence="10" id="KW-1185">Reference proteome</keyword>
<dbReference type="Gene3D" id="3.90.25.10">
    <property type="entry name" value="UDP-galactose 4-epimerase, domain 1"/>
    <property type="match status" value="1"/>
</dbReference>
<gene>
    <name evidence="7" type="primary">gmd</name>
    <name evidence="9" type="ORF">TDIS_1664</name>
</gene>
<evidence type="ECO:0000313" key="10">
    <source>
        <dbReference type="Proteomes" id="UP000078390"/>
    </source>
</evidence>
<evidence type="ECO:0000256" key="3">
    <source>
        <dbReference type="ARBA" id="ARBA00009263"/>
    </source>
</evidence>
<keyword evidence="7" id="KW-0521">NADP</keyword>
<evidence type="ECO:0000256" key="1">
    <source>
        <dbReference type="ARBA" id="ARBA00000188"/>
    </source>
</evidence>
<dbReference type="PANTHER" id="PTHR43715:SF1">
    <property type="entry name" value="GDP-MANNOSE 4,6 DEHYDRATASE"/>
    <property type="match status" value="1"/>
</dbReference>
<dbReference type="InterPro" id="IPR036291">
    <property type="entry name" value="NAD(P)-bd_dom_sf"/>
</dbReference>
<dbReference type="PANTHER" id="PTHR43715">
    <property type="entry name" value="GDP-MANNOSE 4,6-DEHYDRATASE"/>
    <property type="match status" value="1"/>
</dbReference>
<keyword evidence="5 7" id="KW-0456">Lyase</keyword>
<dbReference type="AlphaFoldDB" id="A0A179D3L7"/>
<evidence type="ECO:0000256" key="6">
    <source>
        <dbReference type="ARBA" id="ARBA00059383"/>
    </source>
</evidence>
<evidence type="ECO:0000256" key="5">
    <source>
        <dbReference type="ARBA" id="ARBA00023239"/>
    </source>
</evidence>
<dbReference type="GO" id="GO:0042351">
    <property type="term" value="P:'de novo' GDP-L-fucose biosynthetic process"/>
    <property type="evidence" value="ECO:0007669"/>
    <property type="project" value="TreeGrafter"/>
</dbReference>
<comment type="function">
    <text evidence="6 7">Catalyzes the conversion of GDP-D-mannose to GDP-4-dehydro-6-deoxy-D-mannose.</text>
</comment>
<sequence>MKRALITGIRGQDGAYLAKLLLEKGYEVYGADRRSGDSSNWRLKELGIEKYVKVIYMDLLELTNILRVIKEVQPDEVYNLAAQSFVQASFEQPILTAEVDAIGVLRLLEALRFYKSDAKFYQASTSEMFGKVQEVPQKETTPFYPRSPYAVAKLFGHWITVNYRESYNMFACSGILFNHESPLRGLEFVTRKITYTLARIKYGLEDKLILGNLDAKRDWGYAPEYVEVMWLMLQQDTPDDYVIATGETHTVREFVEKAAEIAGFQIEWEGEGINTKGIDKKTGKIIIEVSPKFYRPAEVDILIGDYSKAKTKLGWKPKIKFEELVRIMMEADLKRIEKAKQ</sequence>
<evidence type="ECO:0000259" key="8">
    <source>
        <dbReference type="Pfam" id="PF16363"/>
    </source>
</evidence>
<protein>
    <recommendedName>
        <fullName evidence="4 7">GDP-mannose 4,6-dehydratase</fullName>
        <ecNumber evidence="4 7">4.2.1.47</ecNumber>
    </recommendedName>
    <alternativeName>
        <fullName evidence="7">GDP-D-mannose dehydratase</fullName>
    </alternativeName>
</protein>
<dbReference type="Proteomes" id="UP000078390">
    <property type="component" value="Unassembled WGS sequence"/>
</dbReference>
<evidence type="ECO:0000256" key="2">
    <source>
        <dbReference type="ARBA" id="ARBA00001937"/>
    </source>
</evidence>
<comment type="caution">
    <text evidence="9">The sequence shown here is derived from an EMBL/GenBank/DDBJ whole genome shotgun (WGS) entry which is preliminary data.</text>
</comment>
<dbReference type="EC" id="4.2.1.47" evidence="4 7"/>
<dbReference type="RefSeq" id="WP_068671209.1">
    <property type="nucleotide sequence ID" value="NZ_LWLG01000013.1"/>
</dbReference>
<reference evidence="9 10" key="1">
    <citation type="submission" date="2016-04" db="EMBL/GenBank/DDBJ databases">
        <title>Genome analysis of Thermosulfurimonas dismutans, the first thermophilic sulfur-disproportionating bacterium of the phylum Thermodesulfobacteria.</title>
        <authorList>
            <person name="Mardanov A.V."/>
            <person name="Beletsky A.V."/>
            <person name="Kadnikov V.V."/>
            <person name="Slobodkin A.I."/>
            <person name="Ravin N.V."/>
        </authorList>
    </citation>
    <scope>NUCLEOTIDE SEQUENCE [LARGE SCALE GENOMIC DNA]</scope>
    <source>
        <strain evidence="9 10">S95</strain>
    </source>
</reference>
<dbReference type="PATRIC" id="fig|999894.6.peg.1660"/>
<dbReference type="GO" id="GO:0008446">
    <property type="term" value="F:GDP-mannose 4,6-dehydratase activity"/>
    <property type="evidence" value="ECO:0007669"/>
    <property type="project" value="UniProtKB-UniRule"/>
</dbReference>
<proteinExistence type="inferred from homology"/>
<dbReference type="SUPFAM" id="SSF51735">
    <property type="entry name" value="NAD(P)-binding Rossmann-fold domains"/>
    <property type="match status" value="1"/>
</dbReference>